<gene>
    <name evidence="2" type="ORF">NST17_20595</name>
</gene>
<keyword evidence="3" id="KW-1185">Reference proteome</keyword>
<comment type="caution">
    <text evidence="2">The sequence shown here is derived from an EMBL/GenBank/DDBJ whole genome shotgun (WGS) entry which is preliminary data.</text>
</comment>
<accession>A0ABU9K474</accession>
<protein>
    <submittedName>
        <fullName evidence="2">DUF4314 domain-containing protein</fullName>
    </submittedName>
</protein>
<dbReference type="Proteomes" id="UP001459714">
    <property type="component" value="Unassembled WGS sequence"/>
</dbReference>
<dbReference type="Pfam" id="PF14192">
    <property type="entry name" value="DUF4314"/>
    <property type="match status" value="1"/>
</dbReference>
<name>A0ABU9K474_9BACI</name>
<dbReference type="RefSeq" id="WP_342021166.1">
    <property type="nucleotide sequence ID" value="NZ_JBBYAK010000003.1"/>
</dbReference>
<reference evidence="2 3" key="1">
    <citation type="submission" date="2024-03" db="EMBL/GenBank/DDBJ databases">
        <title>Bacilli Hybrid Assemblies.</title>
        <authorList>
            <person name="Kovac J."/>
        </authorList>
    </citation>
    <scope>NUCLEOTIDE SEQUENCE [LARGE SCALE GENOMIC DNA]</scope>
    <source>
        <strain evidence="2 3">FSL M8-0022</strain>
    </source>
</reference>
<dbReference type="InterPro" id="IPR025463">
    <property type="entry name" value="DUF4314"/>
</dbReference>
<sequence length="85" mass="9503">MTLTESEQPTSHTVVNKKIIENIQRIYKKGLQVELLNINDKSINIPVGTKAEVVGTDDQGRIFVKLPTNRIISLHFGQDQFNLGG</sequence>
<organism evidence="2 3">
    <name type="scientific">Caldifermentibacillus hisashii</name>
    <dbReference type="NCBI Taxonomy" id="996558"/>
    <lineage>
        <taxon>Bacteria</taxon>
        <taxon>Bacillati</taxon>
        <taxon>Bacillota</taxon>
        <taxon>Bacilli</taxon>
        <taxon>Bacillales</taxon>
        <taxon>Bacillaceae</taxon>
        <taxon>Caldifermentibacillus</taxon>
    </lineage>
</organism>
<proteinExistence type="predicted"/>
<evidence type="ECO:0000313" key="3">
    <source>
        <dbReference type="Proteomes" id="UP001459714"/>
    </source>
</evidence>
<feature type="domain" description="DUF4314" evidence="1">
    <location>
        <begin position="17"/>
        <end position="82"/>
    </location>
</feature>
<dbReference type="EMBL" id="JBBYAK010000003">
    <property type="protein sequence ID" value="MEL3959555.1"/>
    <property type="molecule type" value="Genomic_DNA"/>
</dbReference>
<evidence type="ECO:0000259" key="1">
    <source>
        <dbReference type="Pfam" id="PF14192"/>
    </source>
</evidence>
<evidence type="ECO:0000313" key="2">
    <source>
        <dbReference type="EMBL" id="MEL3959555.1"/>
    </source>
</evidence>